<evidence type="ECO:0000256" key="8">
    <source>
        <dbReference type="ARBA" id="ARBA00047899"/>
    </source>
</evidence>
<comment type="subunit">
    <text evidence="2">Component of the EKC/KEOPS complex composed of at least BUD32, CGI121, GON7, KAE1 and PCC1; the whole complex dimerizes.</text>
</comment>
<dbReference type="VEuPathDB" id="FungiDB:CCM_02680"/>
<dbReference type="EC" id="2.7.11.1" evidence="3"/>
<dbReference type="EMBL" id="JH126400">
    <property type="protein sequence ID" value="EGX94409.1"/>
    <property type="molecule type" value="Genomic_DNA"/>
</dbReference>
<evidence type="ECO:0000256" key="4">
    <source>
        <dbReference type="ARBA" id="ARBA00013948"/>
    </source>
</evidence>
<evidence type="ECO:0000256" key="1">
    <source>
        <dbReference type="ARBA" id="ARBA00003747"/>
    </source>
</evidence>
<dbReference type="GeneID" id="18164707"/>
<dbReference type="HOGENOM" id="CLU_325167_0_0_1"/>
<gene>
    <name evidence="12" type="ORF">CCM_02680</name>
</gene>
<feature type="compositionally biased region" description="Polar residues" evidence="10">
    <location>
        <begin position="693"/>
        <end position="704"/>
    </location>
</feature>
<dbReference type="InParanoid" id="G3JB49"/>
<evidence type="ECO:0000313" key="13">
    <source>
        <dbReference type="Proteomes" id="UP000001610"/>
    </source>
</evidence>
<dbReference type="AlphaFoldDB" id="G3JB49"/>
<dbReference type="InterPro" id="IPR011009">
    <property type="entry name" value="Kinase-like_dom_sf"/>
</dbReference>
<protein>
    <recommendedName>
        <fullName evidence="5">EKC/KEOPS complex subunit BUD32</fullName>
        <ecNumber evidence="3">2.7.11.1</ecNumber>
    </recommendedName>
    <alternativeName>
        <fullName evidence="6 7">Atypical Serine/threonine protein kinase BUD32</fullName>
    </alternativeName>
    <alternativeName>
        <fullName evidence="4">EKC/KEOPS complex subunit bud32</fullName>
    </alternativeName>
</protein>
<dbReference type="OrthoDB" id="4062651at2759"/>
<dbReference type="PROSITE" id="PS50011">
    <property type="entry name" value="PROTEIN_KINASE_DOM"/>
    <property type="match status" value="1"/>
</dbReference>
<dbReference type="SUPFAM" id="SSF56112">
    <property type="entry name" value="Protein kinase-like (PK-like)"/>
    <property type="match status" value="1"/>
</dbReference>
<evidence type="ECO:0000256" key="3">
    <source>
        <dbReference type="ARBA" id="ARBA00012513"/>
    </source>
</evidence>
<comment type="catalytic activity">
    <reaction evidence="8">
        <text>L-threonyl-[protein] + ATP = O-phospho-L-threonyl-[protein] + ADP + H(+)</text>
        <dbReference type="Rhea" id="RHEA:46608"/>
        <dbReference type="Rhea" id="RHEA-COMP:11060"/>
        <dbReference type="Rhea" id="RHEA-COMP:11605"/>
        <dbReference type="ChEBI" id="CHEBI:15378"/>
        <dbReference type="ChEBI" id="CHEBI:30013"/>
        <dbReference type="ChEBI" id="CHEBI:30616"/>
        <dbReference type="ChEBI" id="CHEBI:61977"/>
        <dbReference type="ChEBI" id="CHEBI:456216"/>
        <dbReference type="EC" id="2.7.11.1"/>
    </reaction>
</comment>
<sequence>MISPDDRLWAGSGSLLRGGPYTWYITDFDQRRHFSVTYCNPAPVPDEDLEGTEDMCLAQLRQHIDDLGTDVLGIRFSDPKGPISISTSQDDDVTMYTNCYLPSELRLPFPVKTVGFDSLTELDRLGPQVDLVTYPGTPTVGGVAVGTKAAFKYWFIQNGMLWKWHELQLWARLPRNHPHIVPFDAIVLDNIRGGVIGFTSVYIPGGTLQDNNATVRPFRLAWFQQLLSVIDDLNYRYGIMHQDIAARNLLVDVENNLRIFDFNFSGRISEHLNPDRDDIKGVIFTLYEIMTLDEHYRDVPHAEQDAEALLRQEWTKHPDVKLDSEVCEFRKVLDVWVEKRRTREVKVIETWLQWPLMPNPPTAPSLTYGPDGAVTGREMKSHVILMRRDLIRLEEPYLKWERPASYRLKDLLEKRRHQKKMDVPRTTTIQDAGKSVDEDLLKLNLILNAGYDEGNRIYRGCRNPTALKEPMLQELCRLDHDLRLICETSKVIFDSASCLTSAQLGLSSVLALLRETRLAVLQKGAEDAMSRLSTLQKDFIREFYLKGLHMSIITARFLLSRMQKHFKTATLESLQIDVKDVKDVMSLLSTLPDNLTKGRLITSTERPNLDKLPLNGQKLSKDEVFKSMPGAIKPMKDRLFKAFQDREIQLAFFHRQARGQQEAVMGYTLGQPVPSSPSLSSKKDTRPGAGKTRAQSFDESLQNIPQPPRPRKPSEDKVACPYCTTLLDQDSRQGQNWVRHVLQDIRPYVCVIPGCTASLARFSSANSWMLHMTNNHQTYQWACEAEGHSEPLQFSSCEDFLAHMTAHDDSILDDQMAIAESGSRIVTTKLDAAALPSCPLCGISIKHFRGDVDLLCRHMAQELFDFALWSVSVYQKIAGLGEKVEKT</sequence>
<dbReference type="SMART" id="SM00220">
    <property type="entry name" value="S_TKc"/>
    <property type="match status" value="1"/>
</dbReference>
<dbReference type="KEGG" id="cmt:CCM_02680"/>
<dbReference type="eggNOG" id="ENOG502SNEG">
    <property type="taxonomic scope" value="Eukaryota"/>
</dbReference>
<dbReference type="GO" id="GO:0004674">
    <property type="term" value="F:protein serine/threonine kinase activity"/>
    <property type="evidence" value="ECO:0007669"/>
    <property type="project" value="UniProtKB-EC"/>
</dbReference>
<evidence type="ECO:0000256" key="6">
    <source>
        <dbReference type="ARBA" id="ARBA00030980"/>
    </source>
</evidence>
<dbReference type="RefSeq" id="XP_006667895.1">
    <property type="nucleotide sequence ID" value="XM_006667832.1"/>
</dbReference>
<dbReference type="STRING" id="983644.G3JB49"/>
<proteinExistence type="predicted"/>
<evidence type="ECO:0000256" key="2">
    <source>
        <dbReference type="ARBA" id="ARBA00011534"/>
    </source>
</evidence>
<comment type="function">
    <text evidence="1">Component of the EKC/KEOPS complex that is required for the formation of a threonylcarbamoyl group on adenosine at position 37 (t(6)A37) in tRNAs that read codons beginning with adenine. The complex is probably involved in the transfer of the threonylcarbamoyl moiety of threonylcarbamoyl-AMP (TC-AMP) to the N6 group of A37. BUD32 has ATPase activity in the context of the EKC/KEOPS complex and likely plays a supporting role to the catalytic subunit KAE1. The EKC/KEOPS complex also promotes both telomere uncapping and telomere elongation. The complex is required for efficient recruitment of transcriptional coactivators.</text>
</comment>
<dbReference type="PANTHER" id="PTHR35391:SF7">
    <property type="entry name" value="C2H2-TYPE DOMAIN-CONTAINING PROTEIN"/>
    <property type="match status" value="1"/>
</dbReference>
<keyword evidence="12" id="KW-0418">Kinase</keyword>
<feature type="region of interest" description="Disordered" evidence="10">
    <location>
        <begin position="668"/>
        <end position="717"/>
    </location>
</feature>
<dbReference type="InterPro" id="IPR008266">
    <property type="entry name" value="Tyr_kinase_AS"/>
</dbReference>
<evidence type="ECO:0000256" key="9">
    <source>
        <dbReference type="ARBA" id="ARBA00048679"/>
    </source>
</evidence>
<keyword evidence="12" id="KW-0808">Transferase</keyword>
<comment type="catalytic activity">
    <reaction evidence="9">
        <text>L-seryl-[protein] + ATP = O-phospho-L-seryl-[protein] + ADP + H(+)</text>
        <dbReference type="Rhea" id="RHEA:17989"/>
        <dbReference type="Rhea" id="RHEA-COMP:9863"/>
        <dbReference type="Rhea" id="RHEA-COMP:11604"/>
        <dbReference type="ChEBI" id="CHEBI:15378"/>
        <dbReference type="ChEBI" id="CHEBI:29999"/>
        <dbReference type="ChEBI" id="CHEBI:30616"/>
        <dbReference type="ChEBI" id="CHEBI:83421"/>
        <dbReference type="ChEBI" id="CHEBI:456216"/>
        <dbReference type="EC" id="2.7.11.1"/>
    </reaction>
</comment>
<evidence type="ECO:0000256" key="7">
    <source>
        <dbReference type="ARBA" id="ARBA00033194"/>
    </source>
</evidence>
<evidence type="ECO:0000313" key="12">
    <source>
        <dbReference type="EMBL" id="EGX94409.1"/>
    </source>
</evidence>
<dbReference type="PROSITE" id="PS00109">
    <property type="entry name" value="PROTEIN_KINASE_TYR"/>
    <property type="match status" value="1"/>
</dbReference>
<dbReference type="Gene3D" id="1.10.510.10">
    <property type="entry name" value="Transferase(Phosphotransferase) domain 1"/>
    <property type="match status" value="1"/>
</dbReference>
<dbReference type="InterPro" id="IPR000719">
    <property type="entry name" value="Prot_kinase_dom"/>
</dbReference>
<evidence type="ECO:0000256" key="10">
    <source>
        <dbReference type="SAM" id="MobiDB-lite"/>
    </source>
</evidence>
<feature type="domain" description="Protein kinase" evidence="11">
    <location>
        <begin position="129"/>
        <end position="441"/>
    </location>
</feature>
<dbReference type="Proteomes" id="UP000001610">
    <property type="component" value="Unassembled WGS sequence"/>
</dbReference>
<dbReference type="PANTHER" id="PTHR35391">
    <property type="entry name" value="C2H2-TYPE DOMAIN-CONTAINING PROTEIN-RELATED"/>
    <property type="match status" value="1"/>
</dbReference>
<evidence type="ECO:0000259" key="11">
    <source>
        <dbReference type="PROSITE" id="PS50011"/>
    </source>
</evidence>
<organism evidence="12 13">
    <name type="scientific">Cordyceps militaris (strain CM01)</name>
    <name type="common">Caterpillar fungus</name>
    <dbReference type="NCBI Taxonomy" id="983644"/>
    <lineage>
        <taxon>Eukaryota</taxon>
        <taxon>Fungi</taxon>
        <taxon>Dikarya</taxon>
        <taxon>Ascomycota</taxon>
        <taxon>Pezizomycotina</taxon>
        <taxon>Sordariomycetes</taxon>
        <taxon>Hypocreomycetidae</taxon>
        <taxon>Hypocreales</taxon>
        <taxon>Cordycipitaceae</taxon>
        <taxon>Cordyceps</taxon>
    </lineage>
</organism>
<evidence type="ECO:0000256" key="5">
    <source>
        <dbReference type="ARBA" id="ARBA00019973"/>
    </source>
</evidence>
<reference evidence="12 13" key="1">
    <citation type="journal article" date="2011" name="Genome Biol.">
        <title>Genome sequence of the insect pathogenic fungus Cordyceps militaris, a valued traditional Chinese medicine.</title>
        <authorList>
            <person name="Zheng P."/>
            <person name="Xia Y."/>
            <person name="Xiao G."/>
            <person name="Xiong C."/>
            <person name="Hu X."/>
            <person name="Zhang S."/>
            <person name="Zheng H."/>
            <person name="Huang Y."/>
            <person name="Zhou Y."/>
            <person name="Wang S."/>
            <person name="Zhao G.P."/>
            <person name="Liu X."/>
            <person name="St Leger R.J."/>
            <person name="Wang C."/>
        </authorList>
    </citation>
    <scope>NUCLEOTIDE SEQUENCE [LARGE SCALE GENOMIC DNA]</scope>
    <source>
        <strain evidence="12 13">CM01</strain>
    </source>
</reference>
<keyword evidence="13" id="KW-1185">Reference proteome</keyword>
<name>G3JB49_CORMM</name>
<accession>G3JB49</accession>
<dbReference type="GO" id="GO:0005524">
    <property type="term" value="F:ATP binding"/>
    <property type="evidence" value="ECO:0007669"/>
    <property type="project" value="InterPro"/>
</dbReference>